<gene>
    <name evidence="1" type="ORF">AMD02_19600</name>
</gene>
<proteinExistence type="predicted"/>
<reference evidence="1" key="1">
    <citation type="submission" date="2015-08" db="EMBL/GenBank/DDBJ databases">
        <title>Complete DNA Sequence of Pseudomonas syringae pv. actinidiae, the Causal Agent of Kiwifruit Canker Disease.</title>
        <authorList>
            <person name="Rikkerink E.H.A."/>
            <person name="Fineran P.C."/>
        </authorList>
    </citation>
    <scope>NUCLEOTIDE SEQUENCE</scope>
    <source>
        <strain evidence="1">DSM 13666</strain>
    </source>
</reference>
<dbReference type="PATRIC" id="fig|136160.3.peg.3910"/>
<accession>A0A0M0KC17</accession>
<dbReference type="RefSeq" id="WP_010897069.1">
    <property type="nucleotide sequence ID" value="NZ_CP040441.1"/>
</dbReference>
<dbReference type="SUPFAM" id="SSF55781">
    <property type="entry name" value="GAF domain-like"/>
    <property type="match status" value="1"/>
</dbReference>
<sequence length="120" mass="13640">MSIPTDVVSLQIMAQVYQKKGLQSIFKKTVESLVEHVPYIDWAGIYMYDQLDYKLVAASNFEEDLRWDCNGELKFPIKNNEDKEVGMLIVRTLQPIAFDVTDVSTLETIATAIGQESYAN</sequence>
<evidence type="ECO:0008006" key="2">
    <source>
        <dbReference type="Google" id="ProtNLM"/>
    </source>
</evidence>
<dbReference type="OMA" id="CNGELKF"/>
<comment type="caution">
    <text evidence="1">The sequence shown here is derived from an EMBL/GenBank/DDBJ whole genome shotgun (WGS) entry which is preliminary data.</text>
</comment>
<dbReference type="GeneID" id="87596440"/>
<name>A0A0M0KC17_ALKHA</name>
<accession>A0A4Y7WVU0</accession>
<organism evidence="1">
    <name type="scientific">Halalkalibacterium halodurans</name>
    <name type="common">Bacillus halodurans</name>
    <dbReference type="NCBI Taxonomy" id="86665"/>
    <lineage>
        <taxon>Bacteria</taxon>
        <taxon>Bacillati</taxon>
        <taxon>Bacillota</taxon>
        <taxon>Bacilli</taxon>
        <taxon>Bacillales</taxon>
        <taxon>Bacillaceae</taxon>
        <taxon>Halalkalibacterium (ex Joshi et al. 2022)</taxon>
    </lineage>
</organism>
<dbReference type="EMBL" id="LILD01000014">
    <property type="protein sequence ID" value="KOO36380.1"/>
    <property type="molecule type" value="Genomic_DNA"/>
</dbReference>
<protein>
    <recommendedName>
        <fullName evidence="2">GAF domain-containing protein</fullName>
    </recommendedName>
</protein>
<evidence type="ECO:0000313" key="1">
    <source>
        <dbReference type="EMBL" id="KOO36380.1"/>
    </source>
</evidence>
<dbReference type="AlphaFoldDB" id="A0A0M0KC17"/>